<dbReference type="AlphaFoldDB" id="A0A284RSA2"/>
<name>A0A284RSA2_ARMOS</name>
<dbReference type="Proteomes" id="UP000219338">
    <property type="component" value="Unassembled WGS sequence"/>
</dbReference>
<evidence type="ECO:0000313" key="1">
    <source>
        <dbReference type="EMBL" id="SJL11634.1"/>
    </source>
</evidence>
<keyword evidence="2" id="KW-1185">Reference proteome</keyword>
<accession>A0A284RSA2</accession>
<sequence>MSVTQTDATAAAPPEILSRILSLSLDTDCPAESLDVRKGAWPYGRVCRRWRGLVLSNPFLWDHFVAQIAQPLPEWPLPDVPETIRYGPGSIDIAKEAQIQYKQHYDNFIKDKTTLSSSSVSILIEYLKRSGGVPLHVSLEVPESVELADCDIKDAFFALLLSHVSRWKTLQCTVIKEPVRALVGEALIREAPKLIHFQGIPPCSSSETPFCYYPFFQHFADTLVSLDITPVKISFPNSNHTITTMSHLRSLKVFSTDVLDQLKAPALYELAISSTHKIAALNTFMERSQIFDRLQSVSLMQVLTPIWVDIFKRLTVLSALIMEDIIVDLSFLRELSGACPKQKTLKISESKQRQGPPGLINKECLVFLIRFLNDRLETGTLENVSIQLNRLSFLDADQALTEQVEALNAKEGVEVTFKDFSVWGWGQFGWW</sequence>
<organism evidence="1 2">
    <name type="scientific">Armillaria ostoyae</name>
    <name type="common">Armillaria root rot fungus</name>
    <dbReference type="NCBI Taxonomy" id="47428"/>
    <lineage>
        <taxon>Eukaryota</taxon>
        <taxon>Fungi</taxon>
        <taxon>Dikarya</taxon>
        <taxon>Basidiomycota</taxon>
        <taxon>Agaricomycotina</taxon>
        <taxon>Agaricomycetes</taxon>
        <taxon>Agaricomycetidae</taxon>
        <taxon>Agaricales</taxon>
        <taxon>Marasmiineae</taxon>
        <taxon>Physalacriaceae</taxon>
        <taxon>Armillaria</taxon>
    </lineage>
</organism>
<gene>
    <name evidence="1" type="ORF">ARMOST_15040</name>
</gene>
<reference evidence="2" key="1">
    <citation type="journal article" date="2017" name="Nat. Ecol. Evol.">
        <title>Genome expansion and lineage-specific genetic innovations in the forest pathogenic fungi Armillaria.</title>
        <authorList>
            <person name="Sipos G."/>
            <person name="Prasanna A.N."/>
            <person name="Walter M.C."/>
            <person name="O'Connor E."/>
            <person name="Balint B."/>
            <person name="Krizsan K."/>
            <person name="Kiss B."/>
            <person name="Hess J."/>
            <person name="Varga T."/>
            <person name="Slot J."/>
            <person name="Riley R."/>
            <person name="Boka B."/>
            <person name="Rigling D."/>
            <person name="Barry K."/>
            <person name="Lee J."/>
            <person name="Mihaltcheva S."/>
            <person name="LaButti K."/>
            <person name="Lipzen A."/>
            <person name="Waldron R."/>
            <person name="Moloney N.M."/>
            <person name="Sperisen C."/>
            <person name="Kredics L."/>
            <person name="Vagvoelgyi C."/>
            <person name="Patrignani A."/>
            <person name="Fitzpatrick D."/>
            <person name="Nagy I."/>
            <person name="Doyle S."/>
            <person name="Anderson J.B."/>
            <person name="Grigoriev I.V."/>
            <person name="Gueldener U."/>
            <person name="Muensterkoetter M."/>
            <person name="Nagy L.G."/>
        </authorList>
    </citation>
    <scope>NUCLEOTIDE SEQUENCE [LARGE SCALE GENOMIC DNA]</scope>
    <source>
        <strain evidence="2">C18/9</strain>
    </source>
</reference>
<dbReference type="EMBL" id="FUEG01000014">
    <property type="protein sequence ID" value="SJL11634.1"/>
    <property type="molecule type" value="Genomic_DNA"/>
</dbReference>
<dbReference type="OrthoDB" id="2865652at2759"/>
<protein>
    <submittedName>
        <fullName evidence="1">Uncharacterized protein</fullName>
    </submittedName>
</protein>
<dbReference type="Gene3D" id="3.80.10.10">
    <property type="entry name" value="Ribonuclease Inhibitor"/>
    <property type="match status" value="1"/>
</dbReference>
<dbReference type="InterPro" id="IPR036047">
    <property type="entry name" value="F-box-like_dom_sf"/>
</dbReference>
<dbReference type="InterPro" id="IPR032675">
    <property type="entry name" value="LRR_dom_sf"/>
</dbReference>
<evidence type="ECO:0000313" key="2">
    <source>
        <dbReference type="Proteomes" id="UP000219338"/>
    </source>
</evidence>
<proteinExistence type="predicted"/>
<dbReference type="SUPFAM" id="SSF81383">
    <property type="entry name" value="F-box domain"/>
    <property type="match status" value="1"/>
</dbReference>